<dbReference type="RefSeq" id="WP_129472288.1">
    <property type="nucleotide sequence ID" value="NZ_SAWZ01000010.1"/>
</dbReference>
<dbReference type="AlphaFoldDB" id="A0A4Q1JS52"/>
<dbReference type="EMBL" id="SAWZ01000010">
    <property type="protein sequence ID" value="RXR01471.1"/>
    <property type="molecule type" value="Genomic_DNA"/>
</dbReference>
<sequence length="209" mass="24005">MLLLIYSSVDAAERRKRFDKESYIMDVELASGLQVRHVVYRREPLGGWYWLDIRRGSGLIVVDRDGRKVSQIASSDFDELIHRLMIVINQEHSGKLQSVRVDLSLISELWDGSVKNIRGAGVAYDYRLEPKSELILATMKSYLSGNDLVKRVCEQVVLIDKKCKKNVAMNPVVFRSVYLWQKWGDVVLQPDAGMDRGLNWFSIDVEDAR</sequence>
<name>A0A4Q1JS52_9GAMM</name>
<keyword evidence="2" id="KW-1185">Reference proteome</keyword>
<comment type="caution">
    <text evidence="1">The sequence shown here is derived from an EMBL/GenBank/DDBJ whole genome shotgun (WGS) entry which is preliminary data.</text>
</comment>
<dbReference type="OrthoDB" id="10017966at2"/>
<accession>A0A4Q1JS52</accession>
<evidence type="ECO:0000313" key="2">
    <source>
        <dbReference type="Proteomes" id="UP000289784"/>
    </source>
</evidence>
<reference evidence="1 2" key="1">
    <citation type="submission" date="2019-01" db="EMBL/GenBank/DDBJ databases">
        <title>Pseudoxanthomonas composti sp. nov., isolated from compost.</title>
        <authorList>
            <person name="Yang G."/>
        </authorList>
    </citation>
    <scope>NUCLEOTIDE SEQUENCE [LARGE SCALE GENOMIC DNA]</scope>
    <source>
        <strain evidence="1 2">GSS15</strain>
    </source>
</reference>
<protein>
    <submittedName>
        <fullName evidence="1">Uncharacterized protein</fullName>
    </submittedName>
</protein>
<evidence type="ECO:0000313" key="1">
    <source>
        <dbReference type="EMBL" id="RXR01471.1"/>
    </source>
</evidence>
<gene>
    <name evidence="1" type="ORF">EPA99_16230</name>
</gene>
<dbReference type="Proteomes" id="UP000289784">
    <property type="component" value="Unassembled WGS sequence"/>
</dbReference>
<proteinExistence type="predicted"/>
<organism evidence="1 2">
    <name type="scientific">Pseudoxanthomonas composti</name>
    <dbReference type="NCBI Taxonomy" id="2137479"/>
    <lineage>
        <taxon>Bacteria</taxon>
        <taxon>Pseudomonadati</taxon>
        <taxon>Pseudomonadota</taxon>
        <taxon>Gammaproteobacteria</taxon>
        <taxon>Lysobacterales</taxon>
        <taxon>Lysobacteraceae</taxon>
        <taxon>Pseudoxanthomonas</taxon>
    </lineage>
</organism>